<gene>
    <name evidence="14" type="ORF">TTHERM_00239290</name>
</gene>
<dbReference type="InterPro" id="IPR053374">
    <property type="entry name" value="TCP-1_chaperonin"/>
</dbReference>
<dbReference type="InterPro" id="IPR027409">
    <property type="entry name" value="GroEL-like_apical_dom_sf"/>
</dbReference>
<dbReference type="Proteomes" id="UP000009168">
    <property type="component" value="Unassembled WGS sequence"/>
</dbReference>
<dbReference type="InterPro" id="IPR027410">
    <property type="entry name" value="TCP-1-like_intermed_sf"/>
</dbReference>
<dbReference type="Gene3D" id="1.10.560.10">
    <property type="entry name" value="GroEL-like equatorial domain"/>
    <property type="match status" value="1"/>
</dbReference>
<dbReference type="PANTHER" id="PTHR11353">
    <property type="entry name" value="CHAPERONIN"/>
    <property type="match status" value="1"/>
</dbReference>
<evidence type="ECO:0000256" key="8">
    <source>
        <dbReference type="ARBA" id="ARBA00023157"/>
    </source>
</evidence>
<evidence type="ECO:0000256" key="10">
    <source>
        <dbReference type="ARBA" id="ARBA00024677"/>
    </source>
</evidence>
<accession>I7LXG7</accession>
<dbReference type="InterPro" id="IPR002423">
    <property type="entry name" value="Cpn60/GroEL/TCP-1"/>
</dbReference>
<dbReference type="PROSITE" id="PS00751">
    <property type="entry name" value="TCP1_2"/>
    <property type="match status" value="1"/>
</dbReference>
<evidence type="ECO:0000256" key="4">
    <source>
        <dbReference type="ARBA" id="ARBA00017187"/>
    </source>
</evidence>
<evidence type="ECO:0000313" key="15">
    <source>
        <dbReference type="Proteomes" id="UP000009168"/>
    </source>
</evidence>
<dbReference type="SUPFAM" id="SSF48592">
    <property type="entry name" value="GroEL equatorial domain-like"/>
    <property type="match status" value="1"/>
</dbReference>
<dbReference type="Gene3D" id="3.50.7.10">
    <property type="entry name" value="GroEL"/>
    <property type="match status" value="1"/>
</dbReference>
<dbReference type="CDD" id="cd03337">
    <property type="entry name" value="TCP1_gamma"/>
    <property type="match status" value="1"/>
</dbReference>
<keyword evidence="9 11" id="KW-0143">Chaperone</keyword>
<evidence type="ECO:0000256" key="3">
    <source>
        <dbReference type="ARBA" id="ARBA00011531"/>
    </source>
</evidence>
<protein>
    <recommendedName>
        <fullName evidence="4 12">T-complex protein 1 subunit gamma</fullName>
    </recommendedName>
</protein>
<dbReference type="FunFam" id="1.10.560.10:FF:000085">
    <property type="entry name" value="T-complex protein 1 subunit gamma"/>
    <property type="match status" value="1"/>
</dbReference>
<dbReference type="SUPFAM" id="SSF52029">
    <property type="entry name" value="GroEL apical domain-like"/>
    <property type="match status" value="1"/>
</dbReference>
<dbReference type="OrthoDB" id="10248520at2759"/>
<keyword evidence="7 11" id="KW-0067">ATP-binding</keyword>
<dbReference type="EMBL" id="GG662443">
    <property type="protein sequence ID" value="EAS04608.2"/>
    <property type="molecule type" value="Genomic_DNA"/>
</dbReference>
<dbReference type="GO" id="GO:0016887">
    <property type="term" value="F:ATP hydrolysis activity"/>
    <property type="evidence" value="ECO:0007669"/>
    <property type="project" value="InterPro"/>
</dbReference>
<keyword evidence="8" id="KW-1015">Disulfide bond</keyword>
<dbReference type="PROSITE" id="PS00995">
    <property type="entry name" value="TCP1_3"/>
    <property type="match status" value="1"/>
</dbReference>
<comment type="function">
    <text evidence="10">Molecular chaperone; assists the folding of proteins upon ATP hydrolysis. Known to play a role, in vitro, in the folding of actin and tubulin.</text>
</comment>
<sequence length="559" mass="61677">MFQGGQHQIMVLNQNTKRESGKKAQLANISASKAVSEIVTSTLGPRSMLKMLLDPMGGIVMTNDGNAILREIDVNHPAAKSMIELARVQDEEVGDGTTSVIIMAGEMMSAAKPFIERDIHPSIIVSSYYRALEESIKKIEELAVPIDVNDDDKVNKALSCCIGTKFTSRWGKLISDLALKAVKTIMRGGNLQKLNLEIKRYAKVEKIPGGTLEDSVVLDGVMFNKDITHPKMRRQIKNPRVILLDCPLEYKKGESMTNLEMMKESDMTDALQQEMEELALMCNDILKHKPDVVITEKGVSDLAQHYLLKQNVSVIRRVRKTDNNRISRVSGATIVNRPEEIQESDVGKKCGMFEVKLIGDEYFTFMTECENPEACSIILRGASKDVLNEMERNLHDCLAVAKNIFVNPKLVPGGGAIEMEVSSHLEKISTSIEGLHQLPFRAVAYALEAIPKTLAQNCGVDVVRTITELRAKHNQEGNKFIGIEGNTGKITDMAEANVWEPVSVKLQVYKTAIESACMLLRIDDVVSGLKKHKVAKGGASVTDAQGQEIPETFGDARDG</sequence>
<dbReference type="SUPFAM" id="SSF54849">
    <property type="entry name" value="GroEL-intermediate domain like"/>
    <property type="match status" value="1"/>
</dbReference>
<dbReference type="NCBIfam" id="NF041082">
    <property type="entry name" value="thermosome_alpha"/>
    <property type="match status" value="1"/>
</dbReference>
<dbReference type="FunFam" id="1.10.560.10:FF:000017">
    <property type="entry name" value="T-complex protein 1 subunit eta"/>
    <property type="match status" value="1"/>
</dbReference>
<dbReference type="eggNOG" id="KOG0364">
    <property type="taxonomic scope" value="Eukaryota"/>
</dbReference>
<organism evidence="14 15">
    <name type="scientific">Tetrahymena thermophila (strain SB210)</name>
    <dbReference type="NCBI Taxonomy" id="312017"/>
    <lineage>
        <taxon>Eukaryota</taxon>
        <taxon>Sar</taxon>
        <taxon>Alveolata</taxon>
        <taxon>Ciliophora</taxon>
        <taxon>Intramacronucleata</taxon>
        <taxon>Oligohymenophorea</taxon>
        <taxon>Hymenostomatida</taxon>
        <taxon>Tetrahymenina</taxon>
        <taxon>Tetrahymenidae</taxon>
        <taxon>Tetrahymena</taxon>
    </lineage>
</organism>
<dbReference type="RefSeq" id="XP_001024853.2">
    <property type="nucleotide sequence ID" value="XM_001024853.3"/>
</dbReference>
<dbReference type="NCBIfam" id="TIGR02344">
    <property type="entry name" value="chap_CCT_gamma"/>
    <property type="match status" value="1"/>
</dbReference>
<evidence type="ECO:0000313" key="14">
    <source>
        <dbReference type="EMBL" id="EAS04608.2"/>
    </source>
</evidence>
<evidence type="ECO:0000256" key="13">
    <source>
        <dbReference type="SAM" id="MobiDB-lite"/>
    </source>
</evidence>
<dbReference type="GeneID" id="7829956"/>
<evidence type="ECO:0000256" key="7">
    <source>
        <dbReference type="ARBA" id="ARBA00022840"/>
    </source>
</evidence>
<dbReference type="GO" id="GO:0051082">
    <property type="term" value="F:unfolded protein binding"/>
    <property type="evidence" value="ECO:0007669"/>
    <property type="project" value="InterPro"/>
</dbReference>
<dbReference type="GO" id="GO:0005524">
    <property type="term" value="F:ATP binding"/>
    <property type="evidence" value="ECO:0007669"/>
    <property type="project" value="UniProtKB-KW"/>
</dbReference>
<keyword evidence="6 11" id="KW-0547">Nucleotide-binding</keyword>
<keyword evidence="15" id="KW-1185">Reference proteome</keyword>
<dbReference type="HOGENOM" id="CLU_008891_7_3_1"/>
<reference evidence="15" key="1">
    <citation type="journal article" date="2006" name="PLoS Biol.">
        <title>Macronuclear genome sequence of the ciliate Tetrahymena thermophila, a model eukaryote.</title>
        <authorList>
            <person name="Eisen J.A."/>
            <person name="Coyne R.S."/>
            <person name="Wu M."/>
            <person name="Wu D."/>
            <person name="Thiagarajan M."/>
            <person name="Wortman J.R."/>
            <person name="Badger J.H."/>
            <person name="Ren Q."/>
            <person name="Amedeo P."/>
            <person name="Jones K.M."/>
            <person name="Tallon L.J."/>
            <person name="Delcher A.L."/>
            <person name="Salzberg S.L."/>
            <person name="Silva J.C."/>
            <person name="Haas B.J."/>
            <person name="Majoros W.H."/>
            <person name="Farzad M."/>
            <person name="Carlton J.M."/>
            <person name="Smith R.K. Jr."/>
            <person name="Garg J."/>
            <person name="Pearlman R.E."/>
            <person name="Karrer K.M."/>
            <person name="Sun L."/>
            <person name="Manning G."/>
            <person name="Elde N.C."/>
            <person name="Turkewitz A.P."/>
            <person name="Asai D.J."/>
            <person name="Wilkes D.E."/>
            <person name="Wang Y."/>
            <person name="Cai H."/>
            <person name="Collins K."/>
            <person name="Stewart B.A."/>
            <person name="Lee S.R."/>
            <person name="Wilamowska K."/>
            <person name="Weinberg Z."/>
            <person name="Ruzzo W.L."/>
            <person name="Wloga D."/>
            <person name="Gaertig J."/>
            <person name="Frankel J."/>
            <person name="Tsao C.-C."/>
            <person name="Gorovsky M.A."/>
            <person name="Keeling P.J."/>
            <person name="Waller R.F."/>
            <person name="Patron N.J."/>
            <person name="Cherry J.M."/>
            <person name="Stover N.A."/>
            <person name="Krieger C.J."/>
            <person name="del Toro C."/>
            <person name="Ryder H.F."/>
            <person name="Williamson S.C."/>
            <person name="Barbeau R.A."/>
            <person name="Hamilton E.P."/>
            <person name="Orias E."/>
        </authorList>
    </citation>
    <scope>NUCLEOTIDE SEQUENCE [LARGE SCALE GENOMIC DNA]</scope>
    <source>
        <strain evidence="15">SB210</strain>
    </source>
</reference>
<evidence type="ECO:0000256" key="6">
    <source>
        <dbReference type="ARBA" id="ARBA00022741"/>
    </source>
</evidence>
<name>I7LXG7_TETTS</name>
<evidence type="ECO:0000256" key="11">
    <source>
        <dbReference type="RuleBase" id="RU004187"/>
    </source>
</evidence>
<feature type="region of interest" description="Disordered" evidence="13">
    <location>
        <begin position="540"/>
        <end position="559"/>
    </location>
</feature>
<dbReference type="NCBIfam" id="NF041083">
    <property type="entry name" value="thermosome_beta"/>
    <property type="match status" value="1"/>
</dbReference>
<dbReference type="AlphaFoldDB" id="I7LXG7"/>
<proteinExistence type="inferred from homology"/>
<evidence type="ECO:0000256" key="5">
    <source>
        <dbReference type="ARBA" id="ARBA00022490"/>
    </source>
</evidence>
<dbReference type="InterPro" id="IPR002194">
    <property type="entry name" value="Chaperonin_TCP-1_CS"/>
</dbReference>
<evidence type="ECO:0000256" key="2">
    <source>
        <dbReference type="ARBA" id="ARBA00008020"/>
    </source>
</evidence>
<dbReference type="FunCoup" id="I7LXG7">
    <property type="interactions" value="659"/>
</dbReference>
<dbReference type="FunFam" id="3.50.7.10:FF:000005">
    <property type="entry name" value="T-complex protein 1 subunit gamma"/>
    <property type="match status" value="1"/>
</dbReference>
<dbReference type="PRINTS" id="PR00304">
    <property type="entry name" value="TCOMPLEXTCP1"/>
</dbReference>
<evidence type="ECO:0000256" key="1">
    <source>
        <dbReference type="ARBA" id="ARBA00004496"/>
    </source>
</evidence>
<evidence type="ECO:0000256" key="9">
    <source>
        <dbReference type="ARBA" id="ARBA00023186"/>
    </source>
</evidence>
<dbReference type="InterPro" id="IPR054827">
    <property type="entry name" value="thermosome_alpha"/>
</dbReference>
<keyword evidence="5" id="KW-0963">Cytoplasm</keyword>
<dbReference type="GO" id="GO:0005832">
    <property type="term" value="C:chaperonin-containing T-complex"/>
    <property type="evidence" value="ECO:0007669"/>
    <property type="project" value="UniProtKB-ARBA"/>
</dbReference>
<dbReference type="KEGG" id="tet:TTHERM_00239290"/>
<evidence type="ECO:0000256" key="12">
    <source>
        <dbReference type="RuleBase" id="RU004191"/>
    </source>
</evidence>
<dbReference type="InterPro" id="IPR027413">
    <property type="entry name" value="GROEL-like_equatorial_sf"/>
</dbReference>
<comment type="subunit">
    <text evidence="3">Heterooligomeric complex of about 850 to 900 kDa that forms two stacked rings, 12 to 16 nm in diameter.</text>
</comment>
<dbReference type="Pfam" id="PF00118">
    <property type="entry name" value="Cpn60_TCP1"/>
    <property type="match status" value="1"/>
</dbReference>
<dbReference type="GO" id="GO:0140662">
    <property type="term" value="F:ATP-dependent protein folding chaperone"/>
    <property type="evidence" value="ECO:0007669"/>
    <property type="project" value="InterPro"/>
</dbReference>
<dbReference type="STRING" id="312017.I7LXG7"/>
<dbReference type="Gene3D" id="3.30.260.10">
    <property type="entry name" value="TCP-1-like chaperonin intermediate domain"/>
    <property type="match status" value="1"/>
</dbReference>
<comment type="similarity">
    <text evidence="2 11">Belongs to the TCP-1 chaperonin family.</text>
</comment>
<comment type="subcellular location">
    <subcellularLocation>
        <location evidence="1">Cytoplasm</location>
    </subcellularLocation>
</comment>
<dbReference type="OMA" id="CGGSTIR"/>
<dbReference type="InParanoid" id="I7LXG7"/>
<dbReference type="InterPro" id="IPR017998">
    <property type="entry name" value="Chaperone_TCP-1"/>
</dbReference>
<dbReference type="InterPro" id="IPR012719">
    <property type="entry name" value="Chap_CCT_gamma"/>
</dbReference>